<organism evidence="1 2">
    <name type="scientific">Pantoea latae</name>
    <dbReference type="NCBI Taxonomy" id="1964541"/>
    <lineage>
        <taxon>Bacteria</taxon>
        <taxon>Pseudomonadati</taxon>
        <taxon>Pseudomonadota</taxon>
        <taxon>Gammaproteobacteria</taxon>
        <taxon>Enterobacterales</taxon>
        <taxon>Erwiniaceae</taxon>
        <taxon>Pantoea</taxon>
    </lineage>
</organism>
<protein>
    <recommendedName>
        <fullName evidence="3">Phage tail protein</fullName>
    </recommendedName>
</protein>
<dbReference type="OrthoDB" id="8778827at2"/>
<accession>A0A1V9DF06</accession>
<gene>
    <name evidence="1" type="ORF">B2J69_14330</name>
</gene>
<proteinExistence type="predicted"/>
<dbReference type="EMBL" id="MWUE01000022">
    <property type="protein sequence ID" value="OQP32443.1"/>
    <property type="molecule type" value="Genomic_DNA"/>
</dbReference>
<comment type="caution">
    <text evidence="1">The sequence shown here is derived from an EMBL/GenBank/DDBJ whole genome shotgun (WGS) entry which is preliminary data.</text>
</comment>
<evidence type="ECO:0008006" key="3">
    <source>
        <dbReference type="Google" id="ProtNLM"/>
    </source>
</evidence>
<reference evidence="1 2" key="1">
    <citation type="submission" date="2017-02" db="EMBL/GenBank/DDBJ databases">
        <title>Whole genome shotgun sequence of Pantoea agglomerans strain AS1 isolated from a cycad, Zamia floridana in Central Florida, USA.</title>
        <authorList>
            <person name="Lata P."/>
            <person name="Govindarajan S."/>
            <person name="Qi F."/>
            <person name="Li J.-L."/>
            <person name="Maurya S.K."/>
            <person name="Sahoo M.K."/>
        </authorList>
    </citation>
    <scope>NUCLEOTIDE SEQUENCE [LARGE SCALE GENOMIC DNA]</scope>
    <source>
        <strain evidence="1 2">AS1</strain>
    </source>
</reference>
<sequence>MSEEINNAMEPLPDANYYMPGKIGFFNSMYPDAAAANGVDFDKMTRIPDEEYQSFISPPEGKYLVFDESGPRLESIPEPDYLAIAEDQKDSLLSAATTAITVWQTKLLMGRTLTAAEMEKLNAWMDYIDVLNDTELSDAPDVRWPTKPA</sequence>
<dbReference type="InterPro" id="IPR003458">
    <property type="entry name" value="Phage_T4_Gp38_tail_assem"/>
</dbReference>
<keyword evidence="2" id="KW-1185">Reference proteome</keyword>
<dbReference type="RefSeq" id="WP_081140285.1">
    <property type="nucleotide sequence ID" value="NZ_MWUE01000022.1"/>
</dbReference>
<evidence type="ECO:0000313" key="2">
    <source>
        <dbReference type="Proteomes" id="UP000192769"/>
    </source>
</evidence>
<name>A0A1V9DF06_9GAMM</name>
<dbReference type="AlphaFoldDB" id="A0A1V9DF06"/>
<dbReference type="Pfam" id="PF02413">
    <property type="entry name" value="Caudo_TAP"/>
    <property type="match status" value="1"/>
</dbReference>
<evidence type="ECO:0000313" key="1">
    <source>
        <dbReference type="EMBL" id="OQP32443.1"/>
    </source>
</evidence>
<dbReference type="Proteomes" id="UP000192769">
    <property type="component" value="Unassembled WGS sequence"/>
</dbReference>